<dbReference type="SUPFAM" id="SSF53474">
    <property type="entry name" value="alpha/beta-Hydrolases"/>
    <property type="match status" value="1"/>
</dbReference>
<evidence type="ECO:0000313" key="1">
    <source>
        <dbReference type="EMBL" id="KRM77138.1"/>
    </source>
</evidence>
<evidence type="ECO:0000313" key="2">
    <source>
        <dbReference type="Proteomes" id="UP000051845"/>
    </source>
</evidence>
<dbReference type="EMBL" id="AYYR01000013">
    <property type="protein sequence ID" value="KRM77138.1"/>
    <property type="molecule type" value="Genomic_DNA"/>
</dbReference>
<accession>A0A0R2BFK1</accession>
<dbReference type="Proteomes" id="UP000051845">
    <property type="component" value="Unassembled WGS sequence"/>
</dbReference>
<organism evidence="1 2">
    <name type="scientific">Secundilactobacillus collinoides DSM 20515 = JCM 1123</name>
    <dbReference type="NCBI Taxonomy" id="1423733"/>
    <lineage>
        <taxon>Bacteria</taxon>
        <taxon>Bacillati</taxon>
        <taxon>Bacillota</taxon>
        <taxon>Bacilli</taxon>
        <taxon>Lactobacillales</taxon>
        <taxon>Lactobacillaceae</taxon>
        <taxon>Secundilactobacillus</taxon>
    </lineage>
</organism>
<dbReference type="Pfam" id="PF11187">
    <property type="entry name" value="Mbeg1-like"/>
    <property type="match status" value="1"/>
</dbReference>
<proteinExistence type="predicted"/>
<name>A0A0R2BFK1_SECCO</name>
<dbReference type="AlphaFoldDB" id="A0A0R2BFK1"/>
<evidence type="ECO:0008006" key="3">
    <source>
        <dbReference type="Google" id="ProtNLM"/>
    </source>
</evidence>
<dbReference type="PATRIC" id="fig|1423733.4.peg.397"/>
<reference evidence="1 2" key="1">
    <citation type="journal article" date="2015" name="Genome Announc.">
        <title>Expanding the biotechnology potential of lactobacilli through comparative genomics of 213 strains and associated genera.</title>
        <authorList>
            <person name="Sun Z."/>
            <person name="Harris H.M."/>
            <person name="McCann A."/>
            <person name="Guo C."/>
            <person name="Argimon S."/>
            <person name="Zhang W."/>
            <person name="Yang X."/>
            <person name="Jeffery I.B."/>
            <person name="Cooney J.C."/>
            <person name="Kagawa T.F."/>
            <person name="Liu W."/>
            <person name="Song Y."/>
            <person name="Salvetti E."/>
            <person name="Wrobel A."/>
            <person name="Rasinkangas P."/>
            <person name="Parkhill J."/>
            <person name="Rea M.C."/>
            <person name="O'Sullivan O."/>
            <person name="Ritari J."/>
            <person name="Douillard F.P."/>
            <person name="Paul Ross R."/>
            <person name="Yang R."/>
            <person name="Briner A.E."/>
            <person name="Felis G.E."/>
            <person name="de Vos W.M."/>
            <person name="Barrangou R."/>
            <person name="Klaenhammer T.R."/>
            <person name="Caufield P.W."/>
            <person name="Cui Y."/>
            <person name="Zhang H."/>
            <person name="O'Toole P.W."/>
        </authorList>
    </citation>
    <scope>NUCLEOTIDE SEQUENCE [LARGE SCALE GENOMIC DNA]</scope>
    <source>
        <strain evidence="1 2">DSM 20515</strain>
    </source>
</reference>
<dbReference type="InterPro" id="IPR024499">
    <property type="entry name" value="Mbeg1-like"/>
</dbReference>
<gene>
    <name evidence="1" type="ORF">FC82_GL000376</name>
</gene>
<protein>
    <recommendedName>
        <fullName evidence="3">DUF2974 domain-containing protein</fullName>
    </recommendedName>
</protein>
<dbReference type="STRING" id="33960.TY91_07050"/>
<dbReference type="InterPro" id="IPR029058">
    <property type="entry name" value="AB_hydrolase_fold"/>
</dbReference>
<comment type="caution">
    <text evidence="1">The sequence shown here is derived from an EMBL/GenBank/DDBJ whole genome shotgun (WGS) entry which is preliminary data.</text>
</comment>
<sequence length="377" mass="42840">MMADLIHYVKTHAQTFSALPLTDVDGVILAQLAYVDFHALNRHHIHRLADLTDPLLIKDVVRLTWNAAANFNLLLTLQHSPRFRNIRWHDWIKSADLETEKQFCAVTFDLGPSTHYIAYRGTTATLTDWKEDFNMTFMRDIPSQRSALRYYQKQASRHPGTYFLGGHSKGGNLAVFTCLHSRGFLQNQIQRVFSVDGPGTKKPLPAAVQAKVTKFIPQASIIGLLLEPETGYQVVKSNAFGFRQHDPFTWEVNNASFALLTTTSRFSQLTQQSVSTWLSQLDNATKKEFLDSLFSVLRATHYQDFRDMSANWEISVRLILKALSDTSPQVKHQWRTVTGQLIGTFFSGATETMKPQLKLPEVHLPALPRKKPLTKTK</sequence>